<protein>
    <submittedName>
        <fullName evidence="1">Uncharacterized protein</fullName>
    </submittedName>
</protein>
<organism evidence="1 2">
    <name type="scientific">Aulographum hederae CBS 113979</name>
    <dbReference type="NCBI Taxonomy" id="1176131"/>
    <lineage>
        <taxon>Eukaryota</taxon>
        <taxon>Fungi</taxon>
        <taxon>Dikarya</taxon>
        <taxon>Ascomycota</taxon>
        <taxon>Pezizomycotina</taxon>
        <taxon>Dothideomycetes</taxon>
        <taxon>Pleosporomycetidae</taxon>
        <taxon>Aulographales</taxon>
        <taxon>Aulographaceae</taxon>
    </lineage>
</organism>
<accession>A0A6G1GVM6</accession>
<name>A0A6G1GVM6_9PEZI</name>
<evidence type="ECO:0000313" key="1">
    <source>
        <dbReference type="EMBL" id="KAF1985013.1"/>
    </source>
</evidence>
<dbReference type="AlphaFoldDB" id="A0A6G1GVM6"/>
<keyword evidence="2" id="KW-1185">Reference proteome</keyword>
<sequence length="339" mass="38544">MRYLRPNALPRFSFAQKRYYAAFNDAVSLTFEQAAHIVRAPENLGGCRKISLAVHDWPKWDHNSKDHSAACHAAFSHILGALDSSVAVDVVSIEPMDLLALPLRHISSSGEHKRFGRERTPSAILKELGIDSKCNEFCHWTLQDFPKVEIRDPSIDHIIQEAWRYRDDWNSWITLVANSMNPKYKSFAYLADFHSRDLQQQDNGSPLIDFGPYGGGYHRHSAAAQDIDSLSIEFLEDFIQNAAHFSSNEWRPGMYAEQVKEKGMSHSTIGEGSLQGEAVAKICVTDFPKSWSKEKRLETLQRVAADVLHCEDDEELEYSDDADFVQKRKKKKPDSEEST</sequence>
<dbReference type="EMBL" id="ML977164">
    <property type="protein sequence ID" value="KAF1985013.1"/>
    <property type="molecule type" value="Genomic_DNA"/>
</dbReference>
<dbReference type="Proteomes" id="UP000800041">
    <property type="component" value="Unassembled WGS sequence"/>
</dbReference>
<evidence type="ECO:0000313" key="2">
    <source>
        <dbReference type="Proteomes" id="UP000800041"/>
    </source>
</evidence>
<dbReference type="OrthoDB" id="10674086at2759"/>
<reference evidence="1" key="1">
    <citation type="journal article" date="2020" name="Stud. Mycol.">
        <title>101 Dothideomycetes genomes: a test case for predicting lifestyles and emergence of pathogens.</title>
        <authorList>
            <person name="Haridas S."/>
            <person name="Albert R."/>
            <person name="Binder M."/>
            <person name="Bloem J."/>
            <person name="Labutti K."/>
            <person name="Salamov A."/>
            <person name="Andreopoulos B."/>
            <person name="Baker S."/>
            <person name="Barry K."/>
            <person name="Bills G."/>
            <person name="Bluhm B."/>
            <person name="Cannon C."/>
            <person name="Castanera R."/>
            <person name="Culley D."/>
            <person name="Daum C."/>
            <person name="Ezra D."/>
            <person name="Gonzalez J."/>
            <person name="Henrissat B."/>
            <person name="Kuo A."/>
            <person name="Liang C."/>
            <person name="Lipzen A."/>
            <person name="Lutzoni F."/>
            <person name="Magnuson J."/>
            <person name="Mondo S."/>
            <person name="Nolan M."/>
            <person name="Ohm R."/>
            <person name="Pangilinan J."/>
            <person name="Park H.-J."/>
            <person name="Ramirez L."/>
            <person name="Alfaro M."/>
            <person name="Sun H."/>
            <person name="Tritt A."/>
            <person name="Yoshinaga Y."/>
            <person name="Zwiers L.-H."/>
            <person name="Turgeon B."/>
            <person name="Goodwin S."/>
            <person name="Spatafora J."/>
            <person name="Crous P."/>
            <person name="Grigoriev I."/>
        </authorList>
    </citation>
    <scope>NUCLEOTIDE SEQUENCE</scope>
    <source>
        <strain evidence="1">CBS 113979</strain>
    </source>
</reference>
<gene>
    <name evidence="1" type="ORF">K402DRAFT_405489</name>
</gene>
<proteinExistence type="predicted"/>